<feature type="compositionally biased region" description="Basic and acidic residues" evidence="4">
    <location>
        <begin position="153"/>
        <end position="162"/>
    </location>
</feature>
<keyword evidence="2 3" id="KW-0833">Ubl conjugation pathway</keyword>
<comment type="similarity">
    <text evidence="1 3">Belongs to the SKP1 family.</text>
</comment>
<dbReference type="InterPro" id="IPR001232">
    <property type="entry name" value="SKP1-like"/>
</dbReference>
<evidence type="ECO:0000313" key="6">
    <source>
        <dbReference type="EMBL" id="TKR76677.1"/>
    </source>
</evidence>
<name>A0A4U5N2N5_STECR</name>
<comment type="pathway">
    <text evidence="3">Protein modification; protein ubiquitination.</text>
</comment>
<dbReference type="SUPFAM" id="SSF81382">
    <property type="entry name" value="Skp1 dimerisation domain-like"/>
    <property type="match status" value="1"/>
</dbReference>
<protein>
    <recommendedName>
        <fullName evidence="3">Skp1-related protein</fullName>
    </recommendedName>
</protein>
<dbReference type="UniPathway" id="UPA00143"/>
<sequence length="178" mass="20327">MASTSQTIKLISSDGKPFSLKQAFLKKANMLTQMLTDLGFSEEHGNFPEEGIPLPSVEGEALERIAEWLTLHDAEEPNTEEQRQMHRFNRNVQKEDVALFDKCFPRKKLANVINAAYYLEMPDLTDTLIKYTANHLEGKEAAKMAEWLEIPLKKDERKKEAEGEGEEESSDKRKRADA</sequence>
<dbReference type="PIRSF" id="PIRSF028729">
    <property type="entry name" value="E3_ubiquit_lig_SCF_Skp"/>
    <property type="match status" value="1"/>
</dbReference>
<comment type="function">
    <text evidence="3">Probable essential component of SCF (SKP1-CUL1-F-box protein) E3 ubiquitin-protein ligase complexes, which mediate the ubiquitination and subsequent proteasomal degradation of target proteins. Regulates cell proliferation during embryonic and larval development.</text>
</comment>
<evidence type="ECO:0000259" key="5">
    <source>
        <dbReference type="Pfam" id="PF03931"/>
    </source>
</evidence>
<dbReference type="Proteomes" id="UP000298663">
    <property type="component" value="Unassembled WGS sequence"/>
</dbReference>
<feature type="domain" description="SKP1 component POZ" evidence="5">
    <location>
        <begin position="7"/>
        <end position="72"/>
    </location>
</feature>
<dbReference type="InterPro" id="IPR016897">
    <property type="entry name" value="SKP1"/>
</dbReference>
<proteinExistence type="inferred from homology"/>
<dbReference type="SMART" id="SM00512">
    <property type="entry name" value="Skp1"/>
    <property type="match status" value="1"/>
</dbReference>
<reference evidence="6 7" key="1">
    <citation type="journal article" date="2015" name="Genome Biol.">
        <title>Comparative genomics of Steinernema reveals deeply conserved gene regulatory networks.</title>
        <authorList>
            <person name="Dillman A.R."/>
            <person name="Macchietto M."/>
            <person name="Porter C.F."/>
            <person name="Rogers A."/>
            <person name="Williams B."/>
            <person name="Antoshechkin I."/>
            <person name="Lee M.M."/>
            <person name="Goodwin Z."/>
            <person name="Lu X."/>
            <person name="Lewis E.E."/>
            <person name="Goodrich-Blair H."/>
            <person name="Stock S.P."/>
            <person name="Adams B.J."/>
            <person name="Sternberg P.W."/>
            <person name="Mortazavi A."/>
        </authorList>
    </citation>
    <scope>NUCLEOTIDE SEQUENCE [LARGE SCALE GENOMIC DNA]</scope>
    <source>
        <strain evidence="6 7">ALL</strain>
    </source>
</reference>
<comment type="caution">
    <text evidence="6">The sequence shown here is derived from an EMBL/GenBank/DDBJ whole genome shotgun (WGS) entry which is preliminary data.</text>
</comment>
<evidence type="ECO:0000256" key="1">
    <source>
        <dbReference type="ARBA" id="ARBA00009993"/>
    </source>
</evidence>
<dbReference type="InterPro" id="IPR036296">
    <property type="entry name" value="SKP1-like_dim_sf"/>
</dbReference>
<evidence type="ECO:0000313" key="7">
    <source>
        <dbReference type="Proteomes" id="UP000298663"/>
    </source>
</evidence>
<evidence type="ECO:0000256" key="4">
    <source>
        <dbReference type="SAM" id="MobiDB-lite"/>
    </source>
</evidence>
<dbReference type="PANTHER" id="PTHR11165">
    <property type="entry name" value="SKP1"/>
    <property type="match status" value="1"/>
</dbReference>
<dbReference type="Pfam" id="PF03931">
    <property type="entry name" value="Skp1_POZ"/>
    <property type="match status" value="1"/>
</dbReference>
<dbReference type="InterPro" id="IPR016073">
    <property type="entry name" value="Skp1_comp_POZ"/>
</dbReference>
<dbReference type="AlphaFoldDB" id="A0A4U5N2N5"/>
<dbReference type="SUPFAM" id="SSF54695">
    <property type="entry name" value="POZ domain"/>
    <property type="match status" value="1"/>
</dbReference>
<dbReference type="Gene3D" id="3.30.710.10">
    <property type="entry name" value="Potassium Channel Kv1.1, Chain A"/>
    <property type="match status" value="1"/>
</dbReference>
<dbReference type="OrthoDB" id="2342932at2759"/>
<evidence type="ECO:0000256" key="3">
    <source>
        <dbReference type="PIRNR" id="PIRNR028729"/>
    </source>
</evidence>
<dbReference type="InterPro" id="IPR011333">
    <property type="entry name" value="SKP1/BTB/POZ_sf"/>
</dbReference>
<gene>
    <name evidence="6" type="ORF">L596_017786</name>
</gene>
<organism evidence="6 7">
    <name type="scientific">Steinernema carpocapsae</name>
    <name type="common">Entomopathogenic nematode</name>
    <dbReference type="NCBI Taxonomy" id="34508"/>
    <lineage>
        <taxon>Eukaryota</taxon>
        <taxon>Metazoa</taxon>
        <taxon>Ecdysozoa</taxon>
        <taxon>Nematoda</taxon>
        <taxon>Chromadorea</taxon>
        <taxon>Rhabditida</taxon>
        <taxon>Tylenchina</taxon>
        <taxon>Panagrolaimomorpha</taxon>
        <taxon>Strongyloidoidea</taxon>
        <taxon>Steinernematidae</taxon>
        <taxon>Steinernema</taxon>
    </lineage>
</organism>
<accession>A0A4U5N2N5</accession>
<dbReference type="GO" id="GO:0016567">
    <property type="term" value="P:protein ubiquitination"/>
    <property type="evidence" value="ECO:0007669"/>
    <property type="project" value="UniProtKB-UniPathway"/>
</dbReference>
<feature type="region of interest" description="Disordered" evidence="4">
    <location>
        <begin position="153"/>
        <end position="178"/>
    </location>
</feature>
<reference evidence="6 7" key="2">
    <citation type="journal article" date="2019" name="G3 (Bethesda)">
        <title>Hybrid Assembly of the Genome of the Entomopathogenic Nematode Steinernema carpocapsae Identifies the X-Chromosome.</title>
        <authorList>
            <person name="Serra L."/>
            <person name="Macchietto M."/>
            <person name="Macias-Munoz A."/>
            <person name="McGill C.J."/>
            <person name="Rodriguez I.M."/>
            <person name="Rodriguez B."/>
            <person name="Murad R."/>
            <person name="Mortazavi A."/>
        </authorList>
    </citation>
    <scope>NUCLEOTIDE SEQUENCE [LARGE SCALE GENOMIC DNA]</scope>
    <source>
        <strain evidence="6 7">ALL</strain>
    </source>
</reference>
<dbReference type="GO" id="GO:0006511">
    <property type="term" value="P:ubiquitin-dependent protein catabolic process"/>
    <property type="evidence" value="ECO:0007669"/>
    <property type="project" value="InterPro"/>
</dbReference>
<evidence type="ECO:0000256" key="2">
    <source>
        <dbReference type="ARBA" id="ARBA00022786"/>
    </source>
</evidence>
<keyword evidence="7" id="KW-1185">Reference proteome</keyword>
<dbReference type="EMBL" id="AZBU02000005">
    <property type="protein sequence ID" value="TKR76677.1"/>
    <property type="molecule type" value="Genomic_DNA"/>
</dbReference>
<dbReference type="STRING" id="34508.A0A4U5N2N5"/>